<comment type="caution">
    <text evidence="2">The sequence shown here is derived from an EMBL/GenBank/DDBJ whole genome shotgun (WGS) entry which is preliminary data.</text>
</comment>
<reference evidence="2 3" key="1">
    <citation type="submission" date="2022-06" db="EMBL/GenBank/DDBJ databases">
        <title>Halogeometricum sp. a new haloarchaeum isolate from saline soil.</title>
        <authorList>
            <person name="Strakova D."/>
            <person name="Galisteo C."/>
            <person name="Sanchez-Porro C."/>
            <person name="Ventosa A."/>
        </authorList>
    </citation>
    <scope>NUCLEOTIDE SEQUENCE [LARGE SCALE GENOMIC DNA]</scope>
    <source>
        <strain evidence="3">S3BR25-2</strain>
    </source>
</reference>
<evidence type="ECO:0000313" key="2">
    <source>
        <dbReference type="EMBL" id="MDS0295276.1"/>
    </source>
</evidence>
<proteinExistence type="predicted"/>
<protein>
    <submittedName>
        <fullName evidence="2">Uncharacterized protein</fullName>
    </submittedName>
</protein>
<gene>
    <name evidence="2" type="ORF">NDI79_13945</name>
</gene>
<keyword evidence="3" id="KW-1185">Reference proteome</keyword>
<organism evidence="2 3">
    <name type="scientific">Halogeometricum luteum</name>
    <dbReference type="NCBI Taxonomy" id="2950537"/>
    <lineage>
        <taxon>Archaea</taxon>
        <taxon>Methanobacteriati</taxon>
        <taxon>Methanobacteriota</taxon>
        <taxon>Stenosarchaea group</taxon>
        <taxon>Halobacteria</taxon>
        <taxon>Halobacteriales</taxon>
        <taxon>Haloferacaceae</taxon>
        <taxon>Halogeometricum</taxon>
    </lineage>
</organism>
<evidence type="ECO:0000256" key="1">
    <source>
        <dbReference type="SAM" id="MobiDB-lite"/>
    </source>
</evidence>
<name>A0ABU2G3A9_9EURY</name>
<dbReference type="Proteomes" id="UP001254813">
    <property type="component" value="Unassembled WGS sequence"/>
</dbReference>
<feature type="region of interest" description="Disordered" evidence="1">
    <location>
        <begin position="1"/>
        <end position="26"/>
    </location>
</feature>
<sequence length="96" mass="10938">MSIDTAMQRISEAESKEGLRDDDRGDQYEAYERTFRALEDITPDDDDEGVAVVTGWIVEQMRSTGERPSSRAVRQRGRKFCQKSGYEVSDNDWLGA</sequence>
<dbReference type="EMBL" id="JAMQOQ010000003">
    <property type="protein sequence ID" value="MDS0295276.1"/>
    <property type="molecule type" value="Genomic_DNA"/>
</dbReference>
<evidence type="ECO:0000313" key="3">
    <source>
        <dbReference type="Proteomes" id="UP001254813"/>
    </source>
</evidence>
<dbReference type="RefSeq" id="WP_310929149.1">
    <property type="nucleotide sequence ID" value="NZ_JAMQOQ010000003.1"/>
</dbReference>
<accession>A0ABU2G3A9</accession>
<feature type="compositionally biased region" description="Basic and acidic residues" evidence="1">
    <location>
        <begin position="11"/>
        <end position="26"/>
    </location>
</feature>